<accession>A0A841QIW7</accession>
<protein>
    <submittedName>
        <fullName evidence="1">2-polyprenyl-6-methoxyphenol hydroxylase-like FAD-dependent oxidoreductase</fullName>
    </submittedName>
</protein>
<gene>
    <name evidence="1" type="ORF">HNR55_002973</name>
</gene>
<evidence type="ECO:0000313" key="1">
    <source>
        <dbReference type="EMBL" id="MBB6458366.1"/>
    </source>
</evidence>
<dbReference type="AlphaFoldDB" id="A0A841QIW7"/>
<dbReference type="PANTHER" id="PTHR46865:SF2">
    <property type="entry name" value="MONOOXYGENASE"/>
    <property type="match status" value="1"/>
</dbReference>
<reference evidence="1 2" key="1">
    <citation type="submission" date="2020-08" db="EMBL/GenBank/DDBJ databases">
        <title>Genomic Encyclopedia of Type Strains, Phase IV (KMG-IV): sequencing the most valuable type-strain genomes for metagenomic binning, comparative biology and taxonomic classification.</title>
        <authorList>
            <person name="Goeker M."/>
        </authorList>
    </citation>
    <scope>NUCLEOTIDE SEQUENCE [LARGE SCALE GENOMIC DNA]</scope>
    <source>
        <strain evidence="1 2">DSM 4491</strain>
    </source>
</reference>
<dbReference type="Proteomes" id="UP000578000">
    <property type="component" value="Unassembled WGS sequence"/>
</dbReference>
<dbReference type="RefSeq" id="WP_166116475.1">
    <property type="nucleotide sequence ID" value="NZ_BAABDB010000031.1"/>
</dbReference>
<comment type="caution">
    <text evidence="1">The sequence shown here is derived from an EMBL/GenBank/DDBJ whole genome shotgun (WGS) entry which is preliminary data.</text>
</comment>
<proteinExistence type="predicted"/>
<sequence length="130" mass="14653">MSQVKVSRWSHGRFVLLGDAAYCPTAFTGEGTALALVGAYVLAGEIKRNTHYTEAFTAYERLVRPYAQSSQNRMNPLFVRLLHARSRTAIALTDVIRKILAGDSVQKHFRQGAAKRERKIGEDFMFPDYT</sequence>
<dbReference type="InterPro" id="IPR051704">
    <property type="entry name" value="FAD_aromatic-hydroxylase"/>
</dbReference>
<dbReference type="InterPro" id="IPR036188">
    <property type="entry name" value="FAD/NAD-bd_sf"/>
</dbReference>
<dbReference type="PANTHER" id="PTHR46865">
    <property type="entry name" value="OXIDOREDUCTASE-RELATED"/>
    <property type="match status" value="1"/>
</dbReference>
<name>A0A841QIW7_9PROT</name>
<dbReference type="EMBL" id="JACHIE010000018">
    <property type="protein sequence ID" value="MBB6458366.1"/>
    <property type="molecule type" value="Genomic_DNA"/>
</dbReference>
<dbReference type="Gene3D" id="3.50.50.60">
    <property type="entry name" value="FAD/NAD(P)-binding domain"/>
    <property type="match status" value="1"/>
</dbReference>
<keyword evidence="2" id="KW-1185">Reference proteome</keyword>
<dbReference type="SUPFAM" id="SSF51905">
    <property type="entry name" value="FAD/NAD(P)-binding domain"/>
    <property type="match status" value="1"/>
</dbReference>
<organism evidence="1 2">
    <name type="scientific">Acetobacter lovaniensis</name>
    <dbReference type="NCBI Taxonomy" id="104100"/>
    <lineage>
        <taxon>Bacteria</taxon>
        <taxon>Pseudomonadati</taxon>
        <taxon>Pseudomonadota</taxon>
        <taxon>Alphaproteobacteria</taxon>
        <taxon>Acetobacterales</taxon>
        <taxon>Acetobacteraceae</taxon>
        <taxon>Acetobacter</taxon>
    </lineage>
</organism>
<evidence type="ECO:0000313" key="2">
    <source>
        <dbReference type="Proteomes" id="UP000578000"/>
    </source>
</evidence>